<dbReference type="HOGENOM" id="CLU_027965_6_2_1"/>
<dbReference type="FunCoup" id="A5D9S9">
    <property type="interactions" value="350"/>
</dbReference>
<evidence type="ECO:0000256" key="3">
    <source>
        <dbReference type="ARBA" id="ARBA00022853"/>
    </source>
</evidence>
<organism evidence="16 17">
    <name type="scientific">Meyerozyma guilliermondii (strain ATCC 6260 / CBS 566 / DSM 6381 / JCM 1539 / NBRC 10279 / NRRL Y-324)</name>
    <name type="common">Yeast</name>
    <name type="synonym">Candida guilliermondii</name>
    <dbReference type="NCBI Taxonomy" id="294746"/>
    <lineage>
        <taxon>Eukaryota</taxon>
        <taxon>Fungi</taxon>
        <taxon>Dikarya</taxon>
        <taxon>Ascomycota</taxon>
        <taxon>Saccharomycotina</taxon>
        <taxon>Pichiomycetes</taxon>
        <taxon>Debaryomycetaceae</taxon>
        <taxon>Meyerozyma</taxon>
    </lineage>
</organism>
<dbReference type="GO" id="GO:0006338">
    <property type="term" value="P:chromatin remodeling"/>
    <property type="evidence" value="ECO:0007669"/>
    <property type="project" value="EnsemblFungi"/>
</dbReference>
<keyword evidence="4" id="KW-0805">Transcription regulation</keyword>
<dbReference type="VEuPathDB" id="FungiDB:PGUG_00034"/>
<evidence type="ECO:0000256" key="2">
    <source>
        <dbReference type="ARBA" id="ARBA00022763"/>
    </source>
</evidence>
<keyword evidence="17" id="KW-1185">Reference proteome</keyword>
<dbReference type="STRING" id="294746.A5D9S9"/>
<dbReference type="InterPro" id="IPR004000">
    <property type="entry name" value="Actin"/>
</dbReference>
<dbReference type="FunFam" id="3.30.420.40:FF:000058">
    <property type="entry name" value="Putative actin-related protein 5"/>
    <property type="match status" value="1"/>
</dbReference>
<dbReference type="OrthoDB" id="5132116at2759"/>
<keyword evidence="3" id="KW-0156">Chromatin regulator</keyword>
<dbReference type="CDD" id="cd13395">
    <property type="entry name" value="ASKHA_NBD_Arp4_ACTL6-like"/>
    <property type="match status" value="1"/>
</dbReference>
<feature type="region of interest" description="Disordered" evidence="15">
    <location>
        <begin position="307"/>
        <end position="352"/>
    </location>
</feature>
<evidence type="ECO:0000256" key="15">
    <source>
        <dbReference type="SAM" id="MobiDB-lite"/>
    </source>
</evidence>
<dbReference type="FunFam" id="3.30.420.40:FF:000203">
    <property type="entry name" value="Actin-related protein 4"/>
    <property type="match status" value="1"/>
</dbReference>
<evidence type="ECO:0000256" key="4">
    <source>
        <dbReference type="ARBA" id="ARBA00023015"/>
    </source>
</evidence>
<dbReference type="GO" id="GO:0005524">
    <property type="term" value="F:ATP binding"/>
    <property type="evidence" value="ECO:0007669"/>
    <property type="project" value="EnsemblFungi"/>
</dbReference>
<dbReference type="InParanoid" id="A5D9S9"/>
<dbReference type="AlphaFoldDB" id="A5D9S9"/>
<gene>
    <name evidence="16" type="ORF">PGUG_00034</name>
</gene>
<dbReference type="PANTHER" id="PTHR11937">
    <property type="entry name" value="ACTIN"/>
    <property type="match status" value="1"/>
</dbReference>
<dbReference type="Pfam" id="PF00022">
    <property type="entry name" value="Actin"/>
    <property type="match status" value="1"/>
</dbReference>
<evidence type="ECO:0000256" key="14">
    <source>
        <dbReference type="ARBA" id="ARBA00077253"/>
    </source>
</evidence>
<evidence type="ECO:0000256" key="13">
    <source>
        <dbReference type="ARBA" id="ARBA00053941"/>
    </source>
</evidence>
<evidence type="ECO:0000256" key="1">
    <source>
        <dbReference type="ARBA" id="ARBA00004123"/>
    </source>
</evidence>
<dbReference type="GO" id="GO:0003682">
    <property type="term" value="F:chromatin binding"/>
    <property type="evidence" value="ECO:0007669"/>
    <property type="project" value="EnsemblFungi"/>
</dbReference>
<evidence type="ECO:0000256" key="11">
    <source>
        <dbReference type="ARBA" id="ARBA00041020"/>
    </source>
</evidence>
<keyword evidence="2" id="KW-0227">DNA damage</keyword>
<evidence type="ECO:0000313" key="17">
    <source>
        <dbReference type="Proteomes" id="UP000001997"/>
    </source>
</evidence>
<evidence type="ECO:0000256" key="9">
    <source>
        <dbReference type="ARBA" id="ARBA00038320"/>
    </source>
</evidence>
<keyword evidence="8" id="KW-0539">Nucleus</keyword>
<dbReference type="GO" id="GO:0031011">
    <property type="term" value="C:Ino80 complex"/>
    <property type="evidence" value="ECO:0007669"/>
    <property type="project" value="EnsemblFungi"/>
</dbReference>
<dbReference type="KEGG" id="pgu:PGUG_00034"/>
<proteinExistence type="inferred from homology"/>
<sequence length="463" mass="52382">MSGSAVHGGDEINAIVLDPGSYYTRIGYAGDDFPKITTPSFFAIGPDPPKKGKRTRIFGEAIGVPRSNYEVKPIIKDSLIVDWDAAIEQYKYYFEDVLKINYKEQPILIVEPVWATTEYRQKVVEEFFANFDFPALYLAKSPTCISFQQGRANCLVVDIGHDSVSITPVIDGMSLLRNTTKTHYAGAFLNAQIQDMLNKKYPNLDLCAKYSVRDRTPTKYPEEAKYTQRQLPDNITDSFYEYQQLALWHEIKETMLEVPEKKLASDRETYKDETHKRSFELPSGQSIELGIERFELADSLFDPKSYPLRDQDKFPPTNGEVSIKTMYDDYRPVKRTKRTESSQSSPPPEEEEAVTIRGLSQLVAHTLTSVDIDLRASMAHNIIISGGTSLITQLTERIQADLSNTNPGLKVRLHAVGSSAERSSQSWIGGSVLSSLGTFHQMWVTKEEYQQAGAEKILNQRFR</sequence>
<dbReference type="InterPro" id="IPR043129">
    <property type="entry name" value="ATPase_NBD"/>
</dbReference>
<dbReference type="GO" id="GO:0051382">
    <property type="term" value="P:kinetochore assembly"/>
    <property type="evidence" value="ECO:0007669"/>
    <property type="project" value="EnsemblFungi"/>
</dbReference>
<dbReference type="GO" id="GO:0042393">
    <property type="term" value="F:histone binding"/>
    <property type="evidence" value="ECO:0007669"/>
    <property type="project" value="EnsemblFungi"/>
</dbReference>
<dbReference type="Gene3D" id="3.30.420.40">
    <property type="match status" value="3"/>
</dbReference>
<evidence type="ECO:0000256" key="8">
    <source>
        <dbReference type="ARBA" id="ARBA00023242"/>
    </source>
</evidence>
<comment type="subunit">
    <text evidence="10">Component of the NuA4 histone acetyltransferase complex, of the INO80 chromatin remodeling complex, and of the SWR1 chromatin remodeling complex.</text>
</comment>
<keyword evidence="7" id="KW-0234">DNA repair</keyword>
<dbReference type="Proteomes" id="UP000001997">
    <property type="component" value="Unassembled WGS sequence"/>
</dbReference>
<dbReference type="Gene3D" id="3.90.640.10">
    <property type="entry name" value="Actin, Chain A, domain 4"/>
    <property type="match status" value="1"/>
</dbReference>
<keyword evidence="6" id="KW-0804">Transcription</keyword>
<dbReference type="GO" id="GO:0035267">
    <property type="term" value="C:NuA4 histone acetyltransferase complex"/>
    <property type="evidence" value="ECO:0007669"/>
    <property type="project" value="EnsemblFungi"/>
</dbReference>
<dbReference type="GO" id="GO:0006281">
    <property type="term" value="P:DNA repair"/>
    <property type="evidence" value="ECO:0007669"/>
    <property type="project" value="UniProtKB-KW"/>
</dbReference>
<reference evidence="16 17" key="1">
    <citation type="journal article" date="2009" name="Nature">
        <title>Evolution of pathogenicity and sexual reproduction in eight Candida genomes.</title>
        <authorList>
            <person name="Butler G."/>
            <person name="Rasmussen M.D."/>
            <person name="Lin M.F."/>
            <person name="Santos M.A."/>
            <person name="Sakthikumar S."/>
            <person name="Munro C.A."/>
            <person name="Rheinbay E."/>
            <person name="Grabherr M."/>
            <person name="Forche A."/>
            <person name="Reedy J.L."/>
            <person name="Agrafioti I."/>
            <person name="Arnaud M.B."/>
            <person name="Bates S."/>
            <person name="Brown A.J."/>
            <person name="Brunke S."/>
            <person name="Costanzo M.C."/>
            <person name="Fitzpatrick D.A."/>
            <person name="de Groot P.W."/>
            <person name="Harris D."/>
            <person name="Hoyer L.L."/>
            <person name="Hube B."/>
            <person name="Klis F.M."/>
            <person name="Kodira C."/>
            <person name="Lennard N."/>
            <person name="Logue M.E."/>
            <person name="Martin R."/>
            <person name="Neiman A.M."/>
            <person name="Nikolaou E."/>
            <person name="Quail M.A."/>
            <person name="Quinn J."/>
            <person name="Santos M.C."/>
            <person name="Schmitzberger F.F."/>
            <person name="Sherlock G."/>
            <person name="Shah P."/>
            <person name="Silverstein K.A."/>
            <person name="Skrzypek M.S."/>
            <person name="Soll D."/>
            <person name="Staggs R."/>
            <person name="Stansfield I."/>
            <person name="Stumpf M.P."/>
            <person name="Sudbery P.E."/>
            <person name="Srikantha T."/>
            <person name="Zeng Q."/>
            <person name="Berman J."/>
            <person name="Berriman M."/>
            <person name="Heitman J."/>
            <person name="Gow N.A."/>
            <person name="Lorenz M.C."/>
            <person name="Birren B.W."/>
            <person name="Kellis M."/>
            <person name="Cuomo C.A."/>
        </authorList>
    </citation>
    <scope>NUCLEOTIDE SEQUENCE [LARGE SCALE GENOMIC DNA]</scope>
    <source>
        <strain evidence="17">ATCC 6260 / CBS 566 / DSM 6381 / JCM 1539 / NBRC 10279 / NRRL Y-324</strain>
    </source>
</reference>
<protein>
    <recommendedName>
        <fullName evidence="11">Actin-related protein 4</fullName>
    </recommendedName>
    <alternativeName>
        <fullName evidence="12 14">Actin-like protein ARP4</fullName>
    </alternativeName>
</protein>
<comment type="similarity">
    <text evidence="9">Belongs to the actin family. ARP4 subfamily.</text>
</comment>
<comment type="subcellular location">
    <subcellularLocation>
        <location evidence="1">Nucleus</location>
    </subcellularLocation>
</comment>
<dbReference type="OMA" id="MWLSRQE"/>
<dbReference type="RefSeq" id="XP_001486657.2">
    <property type="nucleotide sequence ID" value="XM_001486607.1"/>
</dbReference>
<dbReference type="GeneID" id="5128966"/>
<dbReference type="GO" id="GO:0000812">
    <property type="term" value="C:Swr1 complex"/>
    <property type="evidence" value="ECO:0007669"/>
    <property type="project" value="EnsemblFungi"/>
</dbReference>
<keyword evidence="5" id="KW-0010">Activator</keyword>
<accession>A5D9S9</accession>
<evidence type="ECO:0000256" key="10">
    <source>
        <dbReference type="ARBA" id="ARBA00038661"/>
    </source>
</evidence>
<dbReference type="eggNOG" id="KOG0679">
    <property type="taxonomic scope" value="Eukaryota"/>
</dbReference>
<name>A5D9S9_PICGU</name>
<evidence type="ECO:0000256" key="5">
    <source>
        <dbReference type="ARBA" id="ARBA00023159"/>
    </source>
</evidence>
<dbReference type="SUPFAM" id="SSF53067">
    <property type="entry name" value="Actin-like ATPase domain"/>
    <property type="match status" value="2"/>
</dbReference>
<evidence type="ECO:0000256" key="6">
    <source>
        <dbReference type="ARBA" id="ARBA00023163"/>
    </source>
</evidence>
<dbReference type="SMART" id="SM00268">
    <property type="entry name" value="ACTIN"/>
    <property type="match status" value="1"/>
</dbReference>
<comment type="function">
    <text evidence="13">Chromatin interaction component of the NuA4 histone acetyltransferase complex which is involved in transcriptional activation of selected genes principally by acetylation of nucleosomal histone H4 and H2A. The NuA4 complex is also involved in DNA repair. Is required for NuA4 complex integrity. Component of the SWR1 complex which mediates the ATP-dependent exchange of histone H2A for the H2A variant HZT1 leading to transcriptional regulation of selected genes by chromatin remodeling. Component of the INO80 complex which remodels chromatin by shifting nucleosomes and is involved in DNA repair.</text>
</comment>
<evidence type="ECO:0000256" key="12">
    <source>
        <dbReference type="ARBA" id="ARBA00042445"/>
    </source>
</evidence>
<dbReference type="GO" id="GO:0006357">
    <property type="term" value="P:regulation of transcription by RNA polymerase II"/>
    <property type="evidence" value="ECO:0007669"/>
    <property type="project" value="EnsemblFungi"/>
</dbReference>
<evidence type="ECO:0000313" key="16">
    <source>
        <dbReference type="EMBL" id="EDK35936.2"/>
    </source>
</evidence>
<dbReference type="EMBL" id="CH408155">
    <property type="protein sequence ID" value="EDK35936.2"/>
    <property type="molecule type" value="Genomic_DNA"/>
</dbReference>
<evidence type="ECO:0000256" key="7">
    <source>
        <dbReference type="ARBA" id="ARBA00023204"/>
    </source>
</evidence>